<proteinExistence type="predicted"/>
<sequence>MASFKSVKRQYRWVYEVDLKWDCMNDDTFADAIGKCATSLGIRIVDGQWICLRFFEGCKDALNKLHLLEEKGYDDTIKNGIKYDLSHPLENFKEKGSITPNLTFVVKSKNPAAKILRIEQERKSRDEILQYIPWPKGAFFASQNSSEGIRIYQYDYLIQDFTIEEAKSVLFDEMDASRLRKVEIYPLKQRKLLNNEDIKALTVTRAQTSTGFGRRSSPIRRTTGGSPSNMRRAFTMTPSPSIQRRFKMDDFQSEPLNFLCRGPFETEQAMLNAKAQVRIQAICQHFVKQFNEKRKGMNYRPIIFKDVFLIELDRGEKPLFI</sequence>
<comment type="caution">
    <text evidence="2">The sequence shown here is derived from an EMBL/GenBank/DDBJ whole genome shotgun (WGS) entry which is preliminary data.</text>
</comment>
<dbReference type="EMBL" id="SNRW01013617">
    <property type="protein sequence ID" value="KAA6372416.1"/>
    <property type="molecule type" value="Genomic_DNA"/>
</dbReference>
<protein>
    <submittedName>
        <fullName evidence="2">Uncharacterized protein</fullName>
    </submittedName>
</protein>
<accession>A0A5J4UNW1</accession>
<organism evidence="2 3">
    <name type="scientific">Streblomastix strix</name>
    <dbReference type="NCBI Taxonomy" id="222440"/>
    <lineage>
        <taxon>Eukaryota</taxon>
        <taxon>Metamonada</taxon>
        <taxon>Preaxostyla</taxon>
        <taxon>Oxymonadida</taxon>
        <taxon>Streblomastigidae</taxon>
        <taxon>Streblomastix</taxon>
    </lineage>
</organism>
<evidence type="ECO:0000256" key="1">
    <source>
        <dbReference type="SAM" id="MobiDB-lite"/>
    </source>
</evidence>
<feature type="compositionally biased region" description="Polar residues" evidence="1">
    <location>
        <begin position="219"/>
        <end position="229"/>
    </location>
</feature>
<feature type="non-terminal residue" evidence="2">
    <location>
        <position position="321"/>
    </location>
</feature>
<dbReference type="AlphaFoldDB" id="A0A5J4UNW1"/>
<evidence type="ECO:0000313" key="3">
    <source>
        <dbReference type="Proteomes" id="UP000324800"/>
    </source>
</evidence>
<evidence type="ECO:0000313" key="2">
    <source>
        <dbReference type="EMBL" id="KAA6372416.1"/>
    </source>
</evidence>
<reference evidence="2 3" key="1">
    <citation type="submission" date="2019-03" db="EMBL/GenBank/DDBJ databases">
        <title>Single cell metagenomics reveals metabolic interactions within the superorganism composed of flagellate Streblomastix strix and complex community of Bacteroidetes bacteria on its surface.</title>
        <authorList>
            <person name="Treitli S.C."/>
            <person name="Kolisko M."/>
            <person name="Husnik F."/>
            <person name="Keeling P."/>
            <person name="Hampl V."/>
        </authorList>
    </citation>
    <scope>NUCLEOTIDE SEQUENCE [LARGE SCALE GENOMIC DNA]</scope>
    <source>
        <strain evidence="2">ST1C</strain>
    </source>
</reference>
<gene>
    <name evidence="2" type="ORF">EZS28_032056</name>
</gene>
<feature type="region of interest" description="Disordered" evidence="1">
    <location>
        <begin position="210"/>
        <end position="235"/>
    </location>
</feature>
<dbReference type="Proteomes" id="UP000324800">
    <property type="component" value="Unassembled WGS sequence"/>
</dbReference>
<name>A0A5J4UNW1_9EUKA</name>